<accession>A0A1F6DJQ7</accession>
<dbReference type="Proteomes" id="UP000176511">
    <property type="component" value="Unassembled WGS sequence"/>
</dbReference>
<reference evidence="1 2" key="1">
    <citation type="journal article" date="2016" name="Nat. Commun.">
        <title>Thousands of microbial genomes shed light on interconnected biogeochemical processes in an aquifer system.</title>
        <authorList>
            <person name="Anantharaman K."/>
            <person name="Brown C.T."/>
            <person name="Hug L.A."/>
            <person name="Sharon I."/>
            <person name="Castelle C.J."/>
            <person name="Probst A.J."/>
            <person name="Thomas B.C."/>
            <person name="Singh A."/>
            <person name="Wilkins M.J."/>
            <person name="Karaoz U."/>
            <person name="Brodie E.L."/>
            <person name="Williams K.H."/>
            <person name="Hubbard S.S."/>
            <person name="Banfield J.F."/>
        </authorList>
    </citation>
    <scope>NUCLEOTIDE SEQUENCE [LARGE SCALE GENOMIC DNA]</scope>
</reference>
<protein>
    <submittedName>
        <fullName evidence="1">Uncharacterized protein</fullName>
    </submittedName>
</protein>
<comment type="caution">
    <text evidence="1">The sequence shown here is derived from an EMBL/GenBank/DDBJ whole genome shotgun (WGS) entry which is preliminary data.</text>
</comment>
<dbReference type="STRING" id="1798491.A3C87_01490"/>
<gene>
    <name evidence="1" type="ORF">A3C87_01490</name>
</gene>
<dbReference type="AlphaFoldDB" id="A0A1F6DJQ7"/>
<proteinExistence type="predicted"/>
<evidence type="ECO:0000313" key="2">
    <source>
        <dbReference type="Proteomes" id="UP000176511"/>
    </source>
</evidence>
<dbReference type="EMBL" id="MFLE01000023">
    <property type="protein sequence ID" value="OGG61252.1"/>
    <property type="molecule type" value="Genomic_DNA"/>
</dbReference>
<evidence type="ECO:0000313" key="1">
    <source>
        <dbReference type="EMBL" id="OGG61252.1"/>
    </source>
</evidence>
<sequence>MSTKCAVSAASALLATNIYTYQEAILVLIEKSSNPRAVANALVRELLVYQESKHRLMDPNFRRVTFARAITYKYPQIDAANATELLDRLCHYGCYPSFVELCSILQQRTPTGAEIIALTEAYVGDKASRGEHDEEAFRALAKKYGDAATNAKVNALLAAFIDEWNNSPSY</sequence>
<organism evidence="1 2">
    <name type="scientific">Candidatus Kaiserbacteria bacterium RIFCSPHIGHO2_02_FULL_49_34</name>
    <dbReference type="NCBI Taxonomy" id="1798491"/>
    <lineage>
        <taxon>Bacteria</taxon>
        <taxon>Candidatus Kaiseribacteriota</taxon>
    </lineage>
</organism>
<name>A0A1F6DJQ7_9BACT</name>